<accession>A0A917UP88</accession>
<dbReference type="EMBL" id="BMOE01000004">
    <property type="protein sequence ID" value="GGJ72041.1"/>
    <property type="molecule type" value="Genomic_DNA"/>
</dbReference>
<keyword evidence="3" id="KW-1185">Reference proteome</keyword>
<evidence type="ECO:0000256" key="1">
    <source>
        <dbReference type="SAM" id="SignalP"/>
    </source>
</evidence>
<dbReference type="Proteomes" id="UP000635726">
    <property type="component" value="Unassembled WGS sequence"/>
</dbReference>
<dbReference type="SUPFAM" id="SSF89392">
    <property type="entry name" value="Prokaryotic lipoproteins and lipoprotein localization factors"/>
    <property type="match status" value="1"/>
</dbReference>
<evidence type="ECO:0000313" key="3">
    <source>
        <dbReference type="Proteomes" id="UP000635726"/>
    </source>
</evidence>
<organism evidence="2 3">
    <name type="scientific">Deinococcus aquiradiocola</name>
    <dbReference type="NCBI Taxonomy" id="393059"/>
    <lineage>
        <taxon>Bacteria</taxon>
        <taxon>Thermotogati</taxon>
        <taxon>Deinococcota</taxon>
        <taxon>Deinococci</taxon>
        <taxon>Deinococcales</taxon>
        <taxon>Deinococcaceae</taxon>
        <taxon>Deinococcus</taxon>
    </lineage>
</organism>
<dbReference type="Gene3D" id="2.50.20.10">
    <property type="entry name" value="Lipoprotein localisation LolA/LolB/LppX"/>
    <property type="match status" value="1"/>
</dbReference>
<name>A0A917UP88_9DEIO</name>
<evidence type="ECO:0008006" key="4">
    <source>
        <dbReference type="Google" id="ProtNLM"/>
    </source>
</evidence>
<protein>
    <recommendedName>
        <fullName evidence="4">Outer membrane lipoprotein-sorting protein</fullName>
    </recommendedName>
</protein>
<reference evidence="2" key="2">
    <citation type="submission" date="2020-09" db="EMBL/GenBank/DDBJ databases">
        <authorList>
            <person name="Sun Q."/>
            <person name="Ohkuma M."/>
        </authorList>
    </citation>
    <scope>NUCLEOTIDE SEQUENCE</scope>
    <source>
        <strain evidence="2">JCM 14371</strain>
    </source>
</reference>
<dbReference type="CDD" id="cd16324">
    <property type="entry name" value="LolA_fold-like"/>
    <property type="match status" value="1"/>
</dbReference>
<feature type="signal peptide" evidence="1">
    <location>
        <begin position="1"/>
        <end position="28"/>
    </location>
</feature>
<proteinExistence type="predicted"/>
<sequence length="231" mass="24292">MGMKNRARTALPALSSALMISLLGAASAQTMTAADILGRLDATQKTAKDLSFRLSGTGSLDGSAQKIDLTVQSIPAASLARVVFAAPDALADNIVVVNKTEVRNYLYLTNQITVTSAAKAAGQAGMTGLDFSQISNFSALLKNYDVKVVGTSGSAGNRLFTLEGTPRANGTDEGRARVYVTEAGWRPTRLQLLDGAGKVRADLNVTNYKQNSGLSAAKLTTLPRDAEIIRQ</sequence>
<dbReference type="InterPro" id="IPR029046">
    <property type="entry name" value="LolA/LolB/LppX"/>
</dbReference>
<feature type="chain" id="PRO_5037114807" description="Outer membrane lipoprotein-sorting protein" evidence="1">
    <location>
        <begin position="29"/>
        <end position="231"/>
    </location>
</feature>
<reference evidence="2" key="1">
    <citation type="journal article" date="2014" name="Int. J. Syst. Evol. Microbiol.">
        <title>Complete genome sequence of Corynebacterium casei LMG S-19264T (=DSM 44701T), isolated from a smear-ripened cheese.</title>
        <authorList>
            <consortium name="US DOE Joint Genome Institute (JGI-PGF)"/>
            <person name="Walter F."/>
            <person name="Albersmeier A."/>
            <person name="Kalinowski J."/>
            <person name="Ruckert C."/>
        </authorList>
    </citation>
    <scope>NUCLEOTIDE SEQUENCE</scope>
    <source>
        <strain evidence="2">JCM 14371</strain>
    </source>
</reference>
<evidence type="ECO:0000313" key="2">
    <source>
        <dbReference type="EMBL" id="GGJ72041.1"/>
    </source>
</evidence>
<gene>
    <name evidence="2" type="ORF">GCM10008939_15530</name>
</gene>
<dbReference type="AlphaFoldDB" id="A0A917UP88"/>
<keyword evidence="1" id="KW-0732">Signal</keyword>
<comment type="caution">
    <text evidence="2">The sequence shown here is derived from an EMBL/GenBank/DDBJ whole genome shotgun (WGS) entry which is preliminary data.</text>
</comment>